<dbReference type="PIRSF" id="PIRSF001221">
    <property type="entry name" value="Amidase_fungi"/>
    <property type="match status" value="1"/>
</dbReference>
<dbReference type="SUPFAM" id="SSF75304">
    <property type="entry name" value="Amidase signature (AS) enzymes"/>
    <property type="match status" value="1"/>
</dbReference>
<dbReference type="Pfam" id="PF01425">
    <property type="entry name" value="Amidase"/>
    <property type="match status" value="1"/>
</dbReference>
<evidence type="ECO:0000259" key="3">
    <source>
        <dbReference type="Pfam" id="PF01425"/>
    </source>
</evidence>
<dbReference type="InterPro" id="IPR036928">
    <property type="entry name" value="AS_sf"/>
</dbReference>
<keyword evidence="5" id="KW-1185">Reference proteome</keyword>
<proteinExistence type="inferred from homology"/>
<organism evidence="4 5">
    <name type="scientific">Bionectria ochroleuca</name>
    <name type="common">Gliocladium roseum</name>
    <dbReference type="NCBI Taxonomy" id="29856"/>
    <lineage>
        <taxon>Eukaryota</taxon>
        <taxon>Fungi</taxon>
        <taxon>Dikarya</taxon>
        <taxon>Ascomycota</taxon>
        <taxon>Pezizomycotina</taxon>
        <taxon>Sordariomycetes</taxon>
        <taxon>Hypocreomycetidae</taxon>
        <taxon>Hypocreales</taxon>
        <taxon>Bionectriaceae</taxon>
        <taxon>Clonostachys</taxon>
    </lineage>
</organism>
<accession>A0ABY6UER6</accession>
<comment type="similarity">
    <text evidence="1">Belongs to the amidase family.</text>
</comment>
<dbReference type="Proteomes" id="UP000766486">
    <property type="component" value="Unassembled WGS sequence"/>
</dbReference>
<dbReference type="Gene3D" id="3.90.1300.10">
    <property type="entry name" value="Amidase signature (AS) domain"/>
    <property type="match status" value="1"/>
</dbReference>
<evidence type="ECO:0000313" key="4">
    <source>
        <dbReference type="EMBL" id="VUC29703.1"/>
    </source>
</evidence>
<name>A0ABY6UER6_BIOOC</name>
<evidence type="ECO:0000256" key="1">
    <source>
        <dbReference type="ARBA" id="ARBA00009199"/>
    </source>
</evidence>
<protein>
    <recommendedName>
        <fullName evidence="3">Amidase domain-containing protein</fullName>
    </recommendedName>
</protein>
<dbReference type="EMBL" id="CABFNS010000809">
    <property type="protein sequence ID" value="VUC29703.1"/>
    <property type="molecule type" value="Genomic_DNA"/>
</dbReference>
<evidence type="ECO:0000313" key="5">
    <source>
        <dbReference type="Proteomes" id="UP000766486"/>
    </source>
</evidence>
<dbReference type="PANTHER" id="PTHR46072:SF4">
    <property type="entry name" value="AMIDASE C550.07-RELATED"/>
    <property type="match status" value="1"/>
</dbReference>
<sequence length="536" mass="58426">MSSARDSTSWEDTAEVCRKILRDSIPKQWAMNAEDLQTKDIVNANDFLDNSGILSTEELEMTRSTVKGLLAKYASGTWTVEAVATAFLKRATVANQLLNFATEFLTESALEGAKALDKHFQENKTLVGPLHGVPISIKARQARSMFEHIAVGGKICNASFVSKIGNIPADDAHIVQLLKRAGAIVPFRTNQPQSLMHLDCNNNITGMTKNPLNPTLSPGGSSGGEGAAVGSRCSVLGVGTDIGGYVQNPASYCDAYGFKPTALRNPALGLNGAMGGQESIRGCVGPLSKSMDDLVRFEKALLDQKPWDLETTLVPLAWRDVKVTKDSLTVGIIVDDGALAIAEEKLKAAGIKVKHFAPYDHARGWDIVSRLYFADGGERVHAALDASGEPMLPLTQQALNWPLTITQNWELNFEREKYRREYHALMKERGVDVILCPAYVGVGALQGQTRHWHYTAIWNILDQPAVSFPSGVVTDKAKDPRITDFKPRSEEDAAEMAAYDPELYHGIPISIQLAGKHHQDEELLDAAKLVEEALLA</sequence>
<keyword evidence="2" id="KW-0378">Hydrolase</keyword>
<comment type="caution">
    <text evidence="4">The sequence shown here is derived from an EMBL/GenBank/DDBJ whole genome shotgun (WGS) entry which is preliminary data.</text>
</comment>
<gene>
    <name evidence="4" type="ORF">CLO192961_LOCUS266423</name>
</gene>
<dbReference type="InterPro" id="IPR023631">
    <property type="entry name" value="Amidase_dom"/>
</dbReference>
<feature type="domain" description="Amidase" evidence="3">
    <location>
        <begin position="83"/>
        <end position="524"/>
    </location>
</feature>
<reference evidence="4 5" key="1">
    <citation type="submission" date="2019-06" db="EMBL/GenBank/DDBJ databases">
        <authorList>
            <person name="Broberg M."/>
        </authorList>
    </citation>
    <scope>NUCLEOTIDE SEQUENCE [LARGE SCALE GENOMIC DNA]</scope>
</reference>
<dbReference type="PANTHER" id="PTHR46072">
    <property type="entry name" value="AMIDASE-RELATED-RELATED"/>
    <property type="match status" value="1"/>
</dbReference>
<evidence type="ECO:0000256" key="2">
    <source>
        <dbReference type="ARBA" id="ARBA00022801"/>
    </source>
</evidence>